<accession>A0A2P2PTR8</accession>
<proteinExistence type="predicted"/>
<protein>
    <submittedName>
        <fullName evidence="1">Uncharacterized protein</fullName>
    </submittedName>
</protein>
<reference evidence="1" key="1">
    <citation type="submission" date="2018-02" db="EMBL/GenBank/DDBJ databases">
        <title>Rhizophora mucronata_Transcriptome.</title>
        <authorList>
            <person name="Meera S.P."/>
            <person name="Sreeshan A."/>
            <person name="Augustine A."/>
        </authorList>
    </citation>
    <scope>NUCLEOTIDE SEQUENCE</scope>
    <source>
        <tissue evidence="1">Leaf</tissue>
    </source>
</reference>
<organism evidence="1">
    <name type="scientific">Rhizophora mucronata</name>
    <name type="common">Asiatic mangrove</name>
    <dbReference type="NCBI Taxonomy" id="61149"/>
    <lineage>
        <taxon>Eukaryota</taxon>
        <taxon>Viridiplantae</taxon>
        <taxon>Streptophyta</taxon>
        <taxon>Embryophyta</taxon>
        <taxon>Tracheophyta</taxon>
        <taxon>Spermatophyta</taxon>
        <taxon>Magnoliopsida</taxon>
        <taxon>eudicotyledons</taxon>
        <taxon>Gunneridae</taxon>
        <taxon>Pentapetalae</taxon>
        <taxon>rosids</taxon>
        <taxon>fabids</taxon>
        <taxon>Malpighiales</taxon>
        <taxon>Rhizophoraceae</taxon>
        <taxon>Rhizophora</taxon>
    </lineage>
</organism>
<evidence type="ECO:0000313" key="1">
    <source>
        <dbReference type="EMBL" id="MBX58009.1"/>
    </source>
</evidence>
<sequence>MEEQNIHLAGSRHKNHWYHHLLVMSSKRQVIAIPVAR</sequence>
<dbReference type="EMBL" id="GGEC01077525">
    <property type="protein sequence ID" value="MBX58009.1"/>
    <property type="molecule type" value="Transcribed_RNA"/>
</dbReference>
<dbReference type="AlphaFoldDB" id="A0A2P2PTR8"/>
<name>A0A2P2PTR8_RHIMU</name>